<accession>A0AA36AR57</accession>
<evidence type="ECO:0000256" key="1">
    <source>
        <dbReference type="ARBA" id="ARBA00005964"/>
    </source>
</evidence>
<dbReference type="PANTHER" id="PTHR43903">
    <property type="entry name" value="NEUROLIGIN"/>
    <property type="match status" value="1"/>
</dbReference>
<evidence type="ECO:0000256" key="3">
    <source>
        <dbReference type="SAM" id="Phobius"/>
    </source>
</evidence>
<feature type="transmembrane region" description="Helical" evidence="3">
    <location>
        <begin position="611"/>
        <end position="634"/>
    </location>
</feature>
<gene>
    <name evidence="5" type="ORF">OCTVUL_1B027401</name>
</gene>
<proteinExistence type="inferred from homology"/>
<name>A0AA36AR57_OCTVU</name>
<dbReference type="InterPro" id="IPR051093">
    <property type="entry name" value="Neuroligin/BSAL"/>
</dbReference>
<dbReference type="EMBL" id="OX597816">
    <property type="protein sequence ID" value="CAI9719297.1"/>
    <property type="molecule type" value="Genomic_DNA"/>
</dbReference>
<keyword evidence="2" id="KW-0732">Signal</keyword>
<comment type="similarity">
    <text evidence="1">Belongs to the type-B carboxylesterase/lipase family.</text>
</comment>
<dbReference type="Proteomes" id="UP001162480">
    <property type="component" value="Chromosome 3"/>
</dbReference>
<dbReference type="SUPFAM" id="SSF53474">
    <property type="entry name" value="alpha/beta-Hydrolases"/>
    <property type="match status" value="1"/>
</dbReference>
<dbReference type="Pfam" id="PF00135">
    <property type="entry name" value="COesterase"/>
    <property type="match status" value="1"/>
</dbReference>
<evidence type="ECO:0000259" key="4">
    <source>
        <dbReference type="Pfam" id="PF00135"/>
    </source>
</evidence>
<reference evidence="5" key="1">
    <citation type="submission" date="2023-08" db="EMBL/GenBank/DDBJ databases">
        <authorList>
            <person name="Alioto T."/>
            <person name="Alioto T."/>
            <person name="Gomez Garrido J."/>
        </authorList>
    </citation>
    <scope>NUCLEOTIDE SEQUENCE</scope>
</reference>
<organism evidence="5 6">
    <name type="scientific">Octopus vulgaris</name>
    <name type="common">Common octopus</name>
    <dbReference type="NCBI Taxonomy" id="6645"/>
    <lineage>
        <taxon>Eukaryota</taxon>
        <taxon>Metazoa</taxon>
        <taxon>Spiralia</taxon>
        <taxon>Lophotrochozoa</taxon>
        <taxon>Mollusca</taxon>
        <taxon>Cephalopoda</taxon>
        <taxon>Coleoidea</taxon>
        <taxon>Octopodiformes</taxon>
        <taxon>Octopoda</taxon>
        <taxon>Incirrata</taxon>
        <taxon>Octopodidae</taxon>
        <taxon>Octopus</taxon>
    </lineage>
</organism>
<keyword evidence="3" id="KW-0812">Transmembrane</keyword>
<dbReference type="InterPro" id="IPR019819">
    <property type="entry name" value="Carboxylesterase_B_CS"/>
</dbReference>
<evidence type="ECO:0000313" key="5">
    <source>
        <dbReference type="EMBL" id="CAI9719297.1"/>
    </source>
</evidence>
<dbReference type="PROSITE" id="PS00941">
    <property type="entry name" value="CARBOXYLESTERASE_B_2"/>
    <property type="match status" value="1"/>
</dbReference>
<keyword evidence="3" id="KW-1133">Transmembrane helix</keyword>
<evidence type="ECO:0000313" key="6">
    <source>
        <dbReference type="Proteomes" id="UP001162480"/>
    </source>
</evidence>
<dbReference type="InterPro" id="IPR029058">
    <property type="entry name" value="AB_hydrolase_fold"/>
</dbReference>
<dbReference type="AlphaFoldDB" id="A0AA36AR57"/>
<keyword evidence="6" id="KW-1185">Reference proteome</keyword>
<dbReference type="InterPro" id="IPR002018">
    <property type="entry name" value="CarbesteraseB"/>
</dbReference>
<keyword evidence="3" id="KW-0472">Membrane</keyword>
<sequence length="687" mass="78186">MESCKKYMQRVEKSRHPTYRGWDEESGLVCHLEDWCGNKAVFPPTQHNKNSGNASTVSIVFIFKSYLTEIRNSLYYTLIDIVTATGAVREETINVKHGILKGTYDNETDVTSFLGVPYAKAPTHHLRFELPQSYYWNGTLYATNFSSICMQDISYLKAWKKYLENQSMSEDCLYLNIYVPGNMTKNATQHIMVWIHGGNFVTGSASLFDGTKLAKKWDSILVTVNYRLGPFGFLGSGDEALPGNMGLHDQLMALKWIKENAIPFGGDAQNITLFGTESVYLLSLSNNLTNGLFNRAIVQSSLWRSFPKPWPMFNKLAGSTCPHKHEHHHESHVDVKRKQLRCLKNLTSEYFLNYTLTNRLELFSPTIDNIFLNDSVFLAIPQKDIDFIFGVPQFKESDFEVFPTNTRKGFENTLGRTFSNISILAIKSQYLKLDNEMKKVFSNAYNGHLAYTTQTIADKTSKDSPTYVYSYSVQIPDISSESSYGDEFRFLFGSTTTTDEEIIADLMIDAWSHFAHTGVPQLPNNIKWPVYEEENRSYVELRPNITEENVKTRLKESDWIFWNDLIANLEKLSDPSKPTTEAPMKHTTMGHMEMKSEPIAWGMEDKMVHDLLMGLVIVSVFLFVICVTLILILYKLRSLKRKNQPCNTVNTPGTKSAVTYSSTAKLNEAFLPESNSAGNNPETITKF</sequence>
<evidence type="ECO:0000256" key="2">
    <source>
        <dbReference type="ARBA" id="ARBA00022729"/>
    </source>
</evidence>
<protein>
    <recommendedName>
        <fullName evidence="4">Carboxylesterase type B domain-containing protein</fullName>
    </recommendedName>
</protein>
<feature type="domain" description="Carboxylesterase type B" evidence="4">
    <location>
        <begin position="91"/>
        <end position="562"/>
    </location>
</feature>
<dbReference type="Gene3D" id="3.40.50.1820">
    <property type="entry name" value="alpha/beta hydrolase"/>
    <property type="match status" value="1"/>
</dbReference>